<reference evidence="2" key="2">
    <citation type="submission" date="2020-09" db="EMBL/GenBank/DDBJ databases">
        <authorList>
            <person name="Sun Q."/>
            <person name="Zhou Y."/>
        </authorList>
    </citation>
    <scope>NUCLEOTIDE SEQUENCE</scope>
    <source>
        <strain evidence="2">CGMCC 1.6333</strain>
    </source>
</reference>
<feature type="domain" description="DUF6438" evidence="1">
    <location>
        <begin position="4"/>
        <end position="120"/>
    </location>
</feature>
<dbReference type="EMBL" id="BMLG01000002">
    <property type="protein sequence ID" value="GGM26199.1"/>
    <property type="molecule type" value="Genomic_DNA"/>
</dbReference>
<gene>
    <name evidence="2" type="ORF">GCM10011351_09800</name>
</gene>
<name>A0A917WRV0_9BACI</name>
<dbReference type="OrthoDB" id="7172369at2"/>
<evidence type="ECO:0000259" key="1">
    <source>
        <dbReference type="Pfam" id="PF20033"/>
    </source>
</evidence>
<dbReference type="Pfam" id="PF20033">
    <property type="entry name" value="DUF6438"/>
    <property type="match status" value="1"/>
</dbReference>
<comment type="caution">
    <text evidence="2">The sequence shown here is derived from an EMBL/GenBank/DDBJ whole genome shotgun (WGS) entry which is preliminary data.</text>
</comment>
<accession>A0A917WRV0</accession>
<reference evidence="2" key="1">
    <citation type="journal article" date="2014" name="Int. J. Syst. Evol. Microbiol.">
        <title>Complete genome sequence of Corynebacterium casei LMG S-19264T (=DSM 44701T), isolated from a smear-ripened cheese.</title>
        <authorList>
            <consortium name="US DOE Joint Genome Institute (JGI-PGF)"/>
            <person name="Walter F."/>
            <person name="Albersmeier A."/>
            <person name="Kalinowski J."/>
            <person name="Ruckert C."/>
        </authorList>
    </citation>
    <scope>NUCLEOTIDE SEQUENCE</scope>
    <source>
        <strain evidence="2">CGMCC 1.6333</strain>
    </source>
</reference>
<dbReference type="RefSeq" id="WP_117153510.1">
    <property type="nucleotide sequence ID" value="NZ_BMLG01000002.1"/>
</dbReference>
<dbReference type="InterPro" id="IPR045497">
    <property type="entry name" value="DUF6438"/>
</dbReference>
<proteinExistence type="predicted"/>
<evidence type="ECO:0000313" key="3">
    <source>
        <dbReference type="Proteomes" id="UP000618460"/>
    </source>
</evidence>
<dbReference type="Proteomes" id="UP000618460">
    <property type="component" value="Unassembled WGS sequence"/>
</dbReference>
<protein>
    <recommendedName>
        <fullName evidence="1">DUF6438 domain-containing protein</fullName>
    </recommendedName>
</protein>
<keyword evidence="3" id="KW-1185">Reference proteome</keyword>
<dbReference type="AlphaFoldDB" id="A0A917WRV0"/>
<sequence>MFTEIFISRTPCMGDCPEYQVIVNNIGNVQWNGQWSVYHLGKADFNITKSKIKKIEMLLKEFDYRSFTYPEPDMFATDQPSCITKVIFDDGFVKEIDHYLGDTQSYDKESKHSIANLEKFEKKLEQILGLRKYIKHPPFYLYYLKCTTCNGYESVISAPNENQAIQLATEHHYHHQWEVKKIGKDVRNTCMPHLVIGNS</sequence>
<organism evidence="2 3">
    <name type="scientific">Paraliobacillus quinghaiensis</name>
    <dbReference type="NCBI Taxonomy" id="470815"/>
    <lineage>
        <taxon>Bacteria</taxon>
        <taxon>Bacillati</taxon>
        <taxon>Bacillota</taxon>
        <taxon>Bacilli</taxon>
        <taxon>Bacillales</taxon>
        <taxon>Bacillaceae</taxon>
        <taxon>Paraliobacillus</taxon>
    </lineage>
</organism>
<evidence type="ECO:0000313" key="2">
    <source>
        <dbReference type="EMBL" id="GGM26199.1"/>
    </source>
</evidence>